<reference evidence="1 2" key="1">
    <citation type="submission" date="2017-03" db="EMBL/GenBank/DDBJ databases">
        <title>Lifting the veil on microbial sulfur biogeochemistry in mining wastewaters.</title>
        <authorList>
            <person name="Kantor R.S."/>
            <person name="Colenbrander Nelson T."/>
            <person name="Marshall S."/>
            <person name="Bennett D."/>
            <person name="Apte S."/>
            <person name="Camacho D."/>
            <person name="Thomas B.C."/>
            <person name="Warren L.A."/>
            <person name="Banfield J.F."/>
        </authorList>
    </citation>
    <scope>NUCLEOTIDE SEQUENCE [LARGE SCALE GENOMIC DNA]</scope>
    <source>
        <strain evidence="1">32-68-21</strain>
    </source>
</reference>
<gene>
    <name evidence="1" type="ORF">B7Y86_03560</name>
</gene>
<comment type="caution">
    <text evidence="1">The sequence shown here is derived from an EMBL/GenBank/DDBJ whole genome shotgun (WGS) entry which is preliminary data.</text>
</comment>
<dbReference type="EMBL" id="NCEQ01000003">
    <property type="protein sequence ID" value="OYX58097.1"/>
    <property type="molecule type" value="Genomic_DNA"/>
</dbReference>
<dbReference type="AlphaFoldDB" id="A0A258HND1"/>
<proteinExistence type="predicted"/>
<organism evidence="1 2">
    <name type="scientific">Brevundimonas subvibrioides</name>
    <dbReference type="NCBI Taxonomy" id="74313"/>
    <lineage>
        <taxon>Bacteria</taxon>
        <taxon>Pseudomonadati</taxon>
        <taxon>Pseudomonadota</taxon>
        <taxon>Alphaproteobacteria</taxon>
        <taxon>Caulobacterales</taxon>
        <taxon>Caulobacteraceae</taxon>
        <taxon>Brevundimonas</taxon>
    </lineage>
</organism>
<dbReference type="Proteomes" id="UP000216147">
    <property type="component" value="Unassembled WGS sequence"/>
</dbReference>
<accession>A0A258HND1</accession>
<evidence type="ECO:0000313" key="2">
    <source>
        <dbReference type="Proteomes" id="UP000216147"/>
    </source>
</evidence>
<dbReference type="Pfam" id="PF20360">
    <property type="entry name" value="DUF6655"/>
    <property type="match status" value="1"/>
</dbReference>
<sequence>MAVHAQHRDLVGVRRILPGVAVVLAALLAGCASTSETYPGRTATEQLLMARAADQAVDGLRLPIPPGSRVFVESRYMQGEGSAYATSAIRSALSEAGFALADDKAQADAVFELRAGALSLEQMRRVVGLPPLALPINENLNVVSIPELSLYSRRDRVGVAEFSGFVYDARTGAPLGAVSPMIGEYRIRSHKLLMMVSWGQQSARPGERDPGDSWREF</sequence>
<dbReference type="InterPro" id="IPR046596">
    <property type="entry name" value="DUF6655"/>
</dbReference>
<protein>
    <submittedName>
        <fullName evidence="1">Uncharacterized protein</fullName>
    </submittedName>
</protein>
<name>A0A258HND1_9CAUL</name>
<evidence type="ECO:0000313" key="1">
    <source>
        <dbReference type="EMBL" id="OYX58097.1"/>
    </source>
</evidence>